<name>A0A6I2KYV7_9BURK</name>
<organism evidence="2 3">
    <name type="scientific">Duganella guangzhouensis</name>
    <dbReference type="NCBI Taxonomy" id="2666084"/>
    <lineage>
        <taxon>Bacteria</taxon>
        <taxon>Pseudomonadati</taxon>
        <taxon>Pseudomonadota</taxon>
        <taxon>Betaproteobacteria</taxon>
        <taxon>Burkholderiales</taxon>
        <taxon>Oxalobacteraceae</taxon>
        <taxon>Telluria group</taxon>
        <taxon>Duganella</taxon>
    </lineage>
</organism>
<dbReference type="Pfam" id="PF15537">
    <property type="entry name" value="Ntox43"/>
    <property type="match status" value="1"/>
</dbReference>
<keyword evidence="3" id="KW-1185">Reference proteome</keyword>
<gene>
    <name evidence="2" type="ORF">GJ699_06530</name>
</gene>
<dbReference type="AlphaFoldDB" id="A0A6I2KYV7"/>
<accession>A0A6I2KYV7</accession>
<evidence type="ECO:0000259" key="1">
    <source>
        <dbReference type="Pfam" id="PF15537"/>
    </source>
</evidence>
<proteinExistence type="predicted"/>
<dbReference type="InterPro" id="IPR029106">
    <property type="entry name" value="Ntox43"/>
</dbReference>
<dbReference type="Proteomes" id="UP000433309">
    <property type="component" value="Unassembled WGS sequence"/>
</dbReference>
<dbReference type="EMBL" id="WKJK01000003">
    <property type="protein sequence ID" value="MRW89634.1"/>
    <property type="molecule type" value="Genomic_DNA"/>
</dbReference>
<comment type="caution">
    <text evidence="2">The sequence shown here is derived from an EMBL/GenBank/DDBJ whole genome shotgun (WGS) entry which is preliminary data.</text>
</comment>
<evidence type="ECO:0000313" key="2">
    <source>
        <dbReference type="EMBL" id="MRW89634.1"/>
    </source>
</evidence>
<sequence>MGQLPSALPGKALCLRQRTSGPVAGVIGITDTSSVAALKNYFPRGGVEFVYAPKNNRLAAGKPRRHVQLCGSTHQQLAASIKATPNSVLVGGTLSRDATGALLTSEQSGHYGDKWTPVIRIQFTIWLMARTGLPVIHYYEEQP</sequence>
<protein>
    <recommendedName>
        <fullName evidence="1">Bacterial toxin 43 domain-containing protein</fullName>
    </recommendedName>
</protein>
<evidence type="ECO:0000313" key="3">
    <source>
        <dbReference type="Proteomes" id="UP000433309"/>
    </source>
</evidence>
<feature type="domain" description="Bacterial toxin 43" evidence="1">
    <location>
        <begin position="16"/>
        <end position="120"/>
    </location>
</feature>
<reference evidence="2 3" key="1">
    <citation type="submission" date="2019-11" db="EMBL/GenBank/DDBJ databases">
        <title>Novel species isolated from a subtropical stream in China.</title>
        <authorList>
            <person name="Lu H."/>
        </authorList>
    </citation>
    <scope>NUCLEOTIDE SEQUENCE [LARGE SCALE GENOMIC DNA]</scope>
    <source>
        <strain evidence="2 3">FT80W</strain>
    </source>
</reference>